<organism evidence="2">
    <name type="scientific">Fagus sylvatica</name>
    <name type="common">Beechnut</name>
    <dbReference type="NCBI Taxonomy" id="28930"/>
    <lineage>
        <taxon>Eukaryota</taxon>
        <taxon>Viridiplantae</taxon>
        <taxon>Streptophyta</taxon>
        <taxon>Embryophyta</taxon>
        <taxon>Tracheophyta</taxon>
        <taxon>Spermatophyta</taxon>
        <taxon>Magnoliopsida</taxon>
        <taxon>eudicotyledons</taxon>
        <taxon>Gunneridae</taxon>
        <taxon>Pentapetalae</taxon>
        <taxon>rosids</taxon>
        <taxon>fabids</taxon>
        <taxon>Fagales</taxon>
        <taxon>Fagaceae</taxon>
        <taxon>Fagus</taxon>
    </lineage>
</organism>
<sequence>MINRFSIVFTQAASIDYHHVPLPKIVNSGKFTQHCSPREEGYMRRDFGLAYATPRKSQRGRARSVMLLKLLEGISCQPLQLYGEQVAQVTNEGFDAAGHAIGTAWAVFKIRKAFDPKSALKPTTLAKVAAEENSAELKAKYKK</sequence>
<dbReference type="Pfam" id="PF06911">
    <property type="entry name" value="Senescence"/>
    <property type="match status" value="1"/>
</dbReference>
<proteinExistence type="predicted"/>
<feature type="domain" description="Senescence" evidence="1">
    <location>
        <begin position="82"/>
        <end position="130"/>
    </location>
</feature>
<name>A0A2N9GI28_FAGSY</name>
<dbReference type="AlphaFoldDB" id="A0A2N9GI28"/>
<evidence type="ECO:0000313" key="2">
    <source>
        <dbReference type="EMBL" id="SPC99070.1"/>
    </source>
</evidence>
<dbReference type="InterPro" id="IPR045036">
    <property type="entry name" value="Spartin-like"/>
</dbReference>
<dbReference type="InterPro" id="IPR009686">
    <property type="entry name" value="Senescence/spartin_C"/>
</dbReference>
<dbReference type="EMBL" id="OIVN01001932">
    <property type="protein sequence ID" value="SPC99070.1"/>
    <property type="molecule type" value="Genomic_DNA"/>
</dbReference>
<accession>A0A2N9GI28</accession>
<dbReference type="PANTHER" id="PTHR21068">
    <property type="entry name" value="SPARTIN"/>
    <property type="match status" value="1"/>
</dbReference>
<dbReference type="PANTHER" id="PTHR21068:SF43">
    <property type="entry name" value="SPARTIN"/>
    <property type="match status" value="1"/>
</dbReference>
<gene>
    <name evidence="2" type="ORF">FSB_LOCUS26952</name>
</gene>
<dbReference type="GO" id="GO:0005886">
    <property type="term" value="C:plasma membrane"/>
    <property type="evidence" value="ECO:0007669"/>
    <property type="project" value="TreeGrafter"/>
</dbReference>
<reference evidence="2" key="1">
    <citation type="submission" date="2018-02" db="EMBL/GenBank/DDBJ databases">
        <authorList>
            <person name="Cohen D.B."/>
            <person name="Kent A.D."/>
        </authorList>
    </citation>
    <scope>NUCLEOTIDE SEQUENCE</scope>
</reference>
<evidence type="ECO:0000259" key="1">
    <source>
        <dbReference type="Pfam" id="PF06911"/>
    </source>
</evidence>
<protein>
    <recommendedName>
        <fullName evidence="1">Senescence domain-containing protein</fullName>
    </recommendedName>
</protein>